<dbReference type="PROSITE" id="PS01211">
    <property type="entry name" value="UPF0001"/>
    <property type="match status" value="1"/>
</dbReference>
<evidence type="ECO:0000259" key="5">
    <source>
        <dbReference type="Pfam" id="PF01168"/>
    </source>
</evidence>
<sequence length="205" mass="23458">MNLKTIFEKTIKQNVRLIAASKYVQDGQIRELFKQGIIEFGENQVQALALKKEKLQDLEIKWHFIGNLQSNKINLLIKQNPILWQSCNGLKIAKAVDKRLDYKLDTLLEINTANENSKSGIERNKAIEEYLQIQEECKNLNLVGIMCIGSMNKEKIKESFEQTFKIYDNLQKHGAKICSMGMSGDFELAIKCGSNMVRLGSILFK</sequence>
<organism evidence="6 7">
    <name type="scientific">Campylobacter armoricus</name>
    <dbReference type="NCBI Taxonomy" id="2505970"/>
    <lineage>
        <taxon>Bacteria</taxon>
        <taxon>Pseudomonadati</taxon>
        <taxon>Campylobacterota</taxon>
        <taxon>Epsilonproteobacteria</taxon>
        <taxon>Campylobacterales</taxon>
        <taxon>Campylobacteraceae</taxon>
        <taxon>Campylobacter</taxon>
    </lineage>
</organism>
<evidence type="ECO:0000256" key="4">
    <source>
        <dbReference type="RuleBase" id="RU004514"/>
    </source>
</evidence>
<dbReference type="KEGG" id="carm:CARM_0825"/>
<reference evidence="6 7" key="1">
    <citation type="submission" date="2020-05" db="EMBL/GenBank/DDBJ databases">
        <title>Complete genome sequencing of Campylobacter and Arcobacter type strains.</title>
        <authorList>
            <person name="Miller W.G."/>
            <person name="Yee E."/>
        </authorList>
    </citation>
    <scope>NUCLEOTIDE SEQUENCE [LARGE SCALE GENOMIC DNA]</scope>
    <source>
        <strain evidence="6 7">CCUG 73571</strain>
    </source>
</reference>
<evidence type="ECO:0000256" key="3">
    <source>
        <dbReference type="PIRSR" id="PIRSR004848-1"/>
    </source>
</evidence>
<dbReference type="NCBIfam" id="TIGR00044">
    <property type="entry name" value="YggS family pyridoxal phosphate-dependent enzyme"/>
    <property type="match status" value="1"/>
</dbReference>
<comment type="similarity">
    <text evidence="2 4">Belongs to the pyridoxal phosphate-binding protein YggS/PROSC family.</text>
</comment>
<comment type="function">
    <text evidence="2">Pyridoxal 5'-phosphate (PLP)-binding protein, which is involved in PLP homeostasis.</text>
</comment>
<dbReference type="Proteomes" id="UP000509246">
    <property type="component" value="Chromosome"/>
</dbReference>
<comment type="cofactor">
    <cofactor evidence="3">
        <name>pyridoxal 5'-phosphate</name>
        <dbReference type="ChEBI" id="CHEBI:597326"/>
    </cofactor>
</comment>
<feature type="modified residue" description="N6-(pyridoxal phosphate)lysine" evidence="2 3">
    <location>
        <position position="22"/>
    </location>
</feature>
<dbReference type="AlphaFoldDB" id="A0A7L5HXP2"/>
<dbReference type="PANTHER" id="PTHR10146">
    <property type="entry name" value="PROLINE SYNTHETASE CO-TRANSCRIBED BACTERIAL HOMOLOG PROTEIN"/>
    <property type="match status" value="1"/>
</dbReference>
<dbReference type="InterPro" id="IPR029066">
    <property type="entry name" value="PLP-binding_barrel"/>
</dbReference>
<dbReference type="EMBL" id="CP053825">
    <property type="protein sequence ID" value="QKF79736.1"/>
    <property type="molecule type" value="Genomic_DNA"/>
</dbReference>
<feature type="domain" description="Alanine racemase N-terminal" evidence="5">
    <location>
        <begin position="2"/>
        <end position="204"/>
    </location>
</feature>
<keyword evidence="7" id="KW-1185">Reference proteome</keyword>
<evidence type="ECO:0000256" key="1">
    <source>
        <dbReference type="ARBA" id="ARBA00022898"/>
    </source>
</evidence>
<evidence type="ECO:0000313" key="7">
    <source>
        <dbReference type="Proteomes" id="UP000509246"/>
    </source>
</evidence>
<dbReference type="RefSeq" id="WP_139425283.1">
    <property type="nucleotide sequence ID" value="NZ_CBCSFY010000002.1"/>
</dbReference>
<dbReference type="GeneID" id="56586563"/>
<evidence type="ECO:0000256" key="2">
    <source>
        <dbReference type="HAMAP-Rule" id="MF_02087"/>
    </source>
</evidence>
<evidence type="ECO:0000313" key="6">
    <source>
        <dbReference type="EMBL" id="QKF79736.1"/>
    </source>
</evidence>
<accession>A0A7L5HXP2</accession>
<dbReference type="PIRSF" id="PIRSF004848">
    <property type="entry name" value="YBL036c_PLPDEIII"/>
    <property type="match status" value="1"/>
</dbReference>
<dbReference type="Pfam" id="PF01168">
    <property type="entry name" value="Ala_racemase_N"/>
    <property type="match status" value="1"/>
</dbReference>
<keyword evidence="1 2" id="KW-0663">Pyridoxal phosphate</keyword>
<dbReference type="InterPro" id="IPR011078">
    <property type="entry name" value="PyrdxlP_homeostasis"/>
</dbReference>
<dbReference type="SUPFAM" id="SSF51419">
    <property type="entry name" value="PLP-binding barrel"/>
    <property type="match status" value="1"/>
</dbReference>
<dbReference type="PANTHER" id="PTHR10146:SF14">
    <property type="entry name" value="PYRIDOXAL PHOSPHATE HOMEOSTASIS PROTEIN"/>
    <property type="match status" value="1"/>
</dbReference>
<dbReference type="GO" id="GO:0030170">
    <property type="term" value="F:pyridoxal phosphate binding"/>
    <property type="evidence" value="ECO:0007669"/>
    <property type="project" value="UniProtKB-UniRule"/>
</dbReference>
<protein>
    <recommendedName>
        <fullName evidence="2">Pyridoxal phosphate homeostasis protein</fullName>
        <shortName evidence="2">PLP homeostasis protein</shortName>
    </recommendedName>
</protein>
<proteinExistence type="inferred from homology"/>
<gene>
    <name evidence="6" type="ORF">CARM_0825</name>
</gene>
<name>A0A7L5HXP2_9BACT</name>
<dbReference type="InterPro" id="IPR001608">
    <property type="entry name" value="Ala_racemase_N"/>
</dbReference>
<dbReference type="HAMAP" id="MF_02087">
    <property type="entry name" value="PLP_homeostasis"/>
    <property type="match status" value="1"/>
</dbReference>
<dbReference type="Gene3D" id="3.20.20.10">
    <property type="entry name" value="Alanine racemase"/>
    <property type="match status" value="1"/>
</dbReference>